<protein>
    <submittedName>
        <fullName evidence="13">Porin</fullName>
    </submittedName>
</protein>
<evidence type="ECO:0000256" key="5">
    <source>
        <dbReference type="ARBA" id="ARBA00022692"/>
    </source>
</evidence>
<dbReference type="PANTHER" id="PTHR34501:SF9">
    <property type="entry name" value="MAJOR OUTER MEMBRANE PROTEIN P.IA"/>
    <property type="match status" value="1"/>
</dbReference>
<evidence type="ECO:0000256" key="4">
    <source>
        <dbReference type="ARBA" id="ARBA00022452"/>
    </source>
</evidence>
<gene>
    <name evidence="13" type="ORF">CE154_015125</name>
</gene>
<keyword evidence="9" id="KW-0472">Membrane</keyword>
<evidence type="ECO:0000256" key="11">
    <source>
        <dbReference type="SAM" id="SignalP"/>
    </source>
</evidence>
<dbReference type="InterPro" id="IPR023614">
    <property type="entry name" value="Porin_dom_sf"/>
</dbReference>
<comment type="subunit">
    <text evidence="2">Homotrimer.</text>
</comment>
<reference evidence="13 14" key="1">
    <citation type="submission" date="2018-09" db="EMBL/GenBank/DDBJ databases">
        <title>Genome comparison of Alicycliphilus sp. BQ1, a polyurethanolytic bacterium, with its closest phylogenetic relatives Alicycliphilus denitrificans BC and K601, unable to attack polyurethane.</title>
        <authorList>
            <person name="Loza-Tavera H."/>
            <person name="Lozano L."/>
            <person name="Cevallos M."/>
            <person name="Maya-Lucas O."/>
            <person name="Garcia-Mena J."/>
            <person name="Hernandez J."/>
        </authorList>
    </citation>
    <scope>NUCLEOTIDE SEQUENCE [LARGE SCALE GENOMIC DNA]</scope>
    <source>
        <strain evidence="13 14">BQ1</strain>
    </source>
</reference>
<dbReference type="GO" id="GO:0015288">
    <property type="term" value="F:porin activity"/>
    <property type="evidence" value="ECO:0007669"/>
    <property type="project" value="UniProtKB-KW"/>
</dbReference>
<feature type="chain" id="PRO_5018694655" evidence="11">
    <location>
        <begin position="20"/>
        <end position="380"/>
    </location>
</feature>
<evidence type="ECO:0000259" key="12">
    <source>
        <dbReference type="Pfam" id="PF13609"/>
    </source>
</evidence>
<accession>A0A3R7EEX8</accession>
<dbReference type="GO" id="GO:0046930">
    <property type="term" value="C:pore complex"/>
    <property type="evidence" value="ECO:0007669"/>
    <property type="project" value="UniProtKB-KW"/>
</dbReference>
<proteinExistence type="predicted"/>
<keyword evidence="10" id="KW-0998">Cell outer membrane</keyword>
<dbReference type="GO" id="GO:0006811">
    <property type="term" value="P:monoatomic ion transport"/>
    <property type="evidence" value="ECO:0007669"/>
    <property type="project" value="UniProtKB-KW"/>
</dbReference>
<keyword evidence="7" id="KW-0406">Ion transport</keyword>
<sequence length="380" mass="38437">MKKNLVTLAALILAGAASAQSSVALFGVVDAGVARYSQGGLGKTMLDTSGNGPSSLGFRGTEDLGGGLSASFWLEAALLNDAGAGSSSGNGNPSTNGGLAFGRRATVGIAGRFGEVRLGRDTPPSWWNHVVFDPFFTAGPGSGANITSGGGANGFAGANPLSFSRISNAIQYQWGFAPNAQSAIGRGVYVQLMHAFAENAGGAPARGQYSGGRVGYADGPLNVAMSYARSKGPAYAADAARGYSTFESFNLGGSYDIGAARLMAHAGANDSSAPGTRHTHWGLAATINAGPGYIPVAYNSVRQNNATRDGAGQIAAGYVYNLSRRTALYASASYIRNRNNGTYTFLGGNGGGQPGLQTAFGAGTPFGSGTGYGMGIRTSF</sequence>
<evidence type="ECO:0000256" key="9">
    <source>
        <dbReference type="ARBA" id="ARBA00023136"/>
    </source>
</evidence>
<feature type="signal peptide" evidence="11">
    <location>
        <begin position="1"/>
        <end position="19"/>
    </location>
</feature>
<evidence type="ECO:0000256" key="2">
    <source>
        <dbReference type="ARBA" id="ARBA00011233"/>
    </source>
</evidence>
<feature type="domain" description="Porin" evidence="12">
    <location>
        <begin position="8"/>
        <end position="340"/>
    </location>
</feature>
<organism evidence="13 14">
    <name type="scientific">Alicycliphilus denitrificans</name>
    <dbReference type="NCBI Taxonomy" id="179636"/>
    <lineage>
        <taxon>Bacteria</taxon>
        <taxon>Pseudomonadati</taxon>
        <taxon>Pseudomonadota</taxon>
        <taxon>Betaproteobacteria</taxon>
        <taxon>Burkholderiales</taxon>
        <taxon>Comamonadaceae</taxon>
        <taxon>Alicycliphilus</taxon>
    </lineage>
</organism>
<evidence type="ECO:0000256" key="7">
    <source>
        <dbReference type="ARBA" id="ARBA00023065"/>
    </source>
</evidence>
<keyword evidence="6 11" id="KW-0732">Signal</keyword>
<name>A0A3R7EEX8_9BURK</name>
<dbReference type="AlphaFoldDB" id="A0A3R7EEX8"/>
<dbReference type="InterPro" id="IPR033900">
    <property type="entry name" value="Gram_neg_porin_domain"/>
</dbReference>
<dbReference type="PANTHER" id="PTHR34501">
    <property type="entry name" value="PROTEIN YDDL-RELATED"/>
    <property type="match status" value="1"/>
</dbReference>
<dbReference type="CDD" id="cd00342">
    <property type="entry name" value="gram_neg_porins"/>
    <property type="match status" value="1"/>
</dbReference>
<dbReference type="Proteomes" id="UP000216225">
    <property type="component" value="Unassembled WGS sequence"/>
</dbReference>
<dbReference type="InterPro" id="IPR002299">
    <property type="entry name" value="Porin_Neis"/>
</dbReference>
<evidence type="ECO:0000256" key="10">
    <source>
        <dbReference type="ARBA" id="ARBA00023237"/>
    </source>
</evidence>
<keyword evidence="4" id="KW-1134">Transmembrane beta strand</keyword>
<dbReference type="RefSeq" id="WP_094438798.1">
    <property type="nucleotide sequence ID" value="NZ_CP181370.1"/>
</dbReference>
<evidence type="ECO:0000256" key="8">
    <source>
        <dbReference type="ARBA" id="ARBA00023114"/>
    </source>
</evidence>
<dbReference type="Gene3D" id="2.40.160.10">
    <property type="entry name" value="Porin"/>
    <property type="match status" value="1"/>
</dbReference>
<evidence type="ECO:0000256" key="1">
    <source>
        <dbReference type="ARBA" id="ARBA00004571"/>
    </source>
</evidence>
<dbReference type="EMBL" id="NKDB02000002">
    <property type="protein sequence ID" value="RKJ97304.1"/>
    <property type="molecule type" value="Genomic_DNA"/>
</dbReference>
<comment type="subcellular location">
    <subcellularLocation>
        <location evidence="1">Cell outer membrane</location>
        <topology evidence="1">Multi-pass membrane protein</topology>
    </subcellularLocation>
</comment>
<evidence type="ECO:0000256" key="6">
    <source>
        <dbReference type="ARBA" id="ARBA00022729"/>
    </source>
</evidence>
<dbReference type="Pfam" id="PF13609">
    <property type="entry name" value="Porin_4"/>
    <property type="match status" value="1"/>
</dbReference>
<dbReference type="GO" id="GO:0009279">
    <property type="term" value="C:cell outer membrane"/>
    <property type="evidence" value="ECO:0007669"/>
    <property type="project" value="UniProtKB-SubCell"/>
</dbReference>
<keyword evidence="5" id="KW-0812">Transmembrane</keyword>
<keyword evidence="3" id="KW-0813">Transport</keyword>
<evidence type="ECO:0000256" key="3">
    <source>
        <dbReference type="ARBA" id="ARBA00022448"/>
    </source>
</evidence>
<dbReference type="SUPFAM" id="SSF56935">
    <property type="entry name" value="Porins"/>
    <property type="match status" value="1"/>
</dbReference>
<dbReference type="PRINTS" id="PR00184">
    <property type="entry name" value="NEISSPPORIN"/>
</dbReference>
<comment type="caution">
    <text evidence="13">The sequence shown here is derived from an EMBL/GenBank/DDBJ whole genome shotgun (WGS) entry which is preliminary data.</text>
</comment>
<evidence type="ECO:0000313" key="13">
    <source>
        <dbReference type="EMBL" id="RKJ97304.1"/>
    </source>
</evidence>
<evidence type="ECO:0000313" key="14">
    <source>
        <dbReference type="Proteomes" id="UP000216225"/>
    </source>
</evidence>
<keyword evidence="8" id="KW-0626">Porin</keyword>
<dbReference type="InterPro" id="IPR050298">
    <property type="entry name" value="Gram-neg_bact_OMP"/>
</dbReference>